<feature type="domain" description="Amidohydrolase-related" evidence="2">
    <location>
        <begin position="6"/>
        <end position="314"/>
    </location>
</feature>
<dbReference type="InterPro" id="IPR032466">
    <property type="entry name" value="Metal_Hydrolase"/>
</dbReference>
<keyword evidence="3" id="KW-0378">Hydrolase</keyword>
<dbReference type="PANTHER" id="PTHR21240">
    <property type="entry name" value="2-AMINO-3-CARBOXYLMUCONATE-6-SEMIALDEHYDE DECARBOXYLASE"/>
    <property type="match status" value="1"/>
</dbReference>
<keyword evidence="1" id="KW-0456">Lyase</keyword>
<evidence type="ECO:0000313" key="4">
    <source>
        <dbReference type="Proteomes" id="UP000033740"/>
    </source>
</evidence>
<dbReference type="PATRIC" id="fig|582680.6.peg.2048"/>
<dbReference type="STRING" id="582680.RS86_01981"/>
<accession>A0A0F0LP77</accession>
<reference evidence="3 4" key="1">
    <citation type="submission" date="2015-02" db="EMBL/GenBank/DDBJ databases">
        <title>Draft genome sequences of ten Microbacterium spp. with emphasis on heavy metal contaminated environments.</title>
        <authorList>
            <person name="Corretto E."/>
        </authorList>
    </citation>
    <scope>NUCLEOTIDE SEQUENCE [LARGE SCALE GENOMIC DNA]</scope>
    <source>
        <strain evidence="3 4">ARN176</strain>
    </source>
</reference>
<dbReference type="Gene3D" id="3.20.20.140">
    <property type="entry name" value="Metal-dependent hydrolases"/>
    <property type="match status" value="1"/>
</dbReference>
<dbReference type="Pfam" id="PF04909">
    <property type="entry name" value="Amidohydro_2"/>
    <property type="match status" value="1"/>
</dbReference>
<dbReference type="GO" id="GO:0005737">
    <property type="term" value="C:cytoplasm"/>
    <property type="evidence" value="ECO:0007669"/>
    <property type="project" value="TreeGrafter"/>
</dbReference>
<protein>
    <submittedName>
        <fullName evidence="3">Amidohydrolase</fullName>
    </submittedName>
</protein>
<dbReference type="Proteomes" id="UP000033740">
    <property type="component" value="Unassembled WGS sequence"/>
</dbReference>
<dbReference type="GO" id="GO:0016787">
    <property type="term" value="F:hydrolase activity"/>
    <property type="evidence" value="ECO:0007669"/>
    <property type="project" value="UniProtKB-KW"/>
</dbReference>
<proteinExistence type="predicted"/>
<dbReference type="GO" id="GO:0019748">
    <property type="term" value="P:secondary metabolic process"/>
    <property type="evidence" value="ECO:0007669"/>
    <property type="project" value="TreeGrafter"/>
</dbReference>
<evidence type="ECO:0000313" key="3">
    <source>
        <dbReference type="EMBL" id="KJL33321.1"/>
    </source>
</evidence>
<dbReference type="RefSeq" id="WP_045272122.1">
    <property type="nucleotide sequence ID" value="NZ_JYIX01000034.1"/>
</dbReference>
<dbReference type="InterPro" id="IPR032465">
    <property type="entry name" value="ACMSD"/>
</dbReference>
<name>A0A0F0LP77_9MICO</name>
<keyword evidence="4" id="KW-1185">Reference proteome</keyword>
<organism evidence="3 4">
    <name type="scientific">Microbacterium azadirachtae</name>
    <dbReference type="NCBI Taxonomy" id="582680"/>
    <lineage>
        <taxon>Bacteria</taxon>
        <taxon>Bacillati</taxon>
        <taxon>Actinomycetota</taxon>
        <taxon>Actinomycetes</taxon>
        <taxon>Micrococcales</taxon>
        <taxon>Microbacteriaceae</taxon>
        <taxon>Microbacterium</taxon>
    </lineage>
</organism>
<dbReference type="SUPFAM" id="SSF51556">
    <property type="entry name" value="Metallo-dependent hydrolases"/>
    <property type="match status" value="1"/>
</dbReference>
<dbReference type="PANTHER" id="PTHR21240:SF28">
    <property type="entry name" value="ISO-OROTATE DECARBOXYLASE (EUROFUNG)"/>
    <property type="match status" value="1"/>
</dbReference>
<dbReference type="InterPro" id="IPR006680">
    <property type="entry name" value="Amidohydro-rel"/>
</dbReference>
<dbReference type="GO" id="GO:0016831">
    <property type="term" value="F:carboxy-lyase activity"/>
    <property type="evidence" value="ECO:0007669"/>
    <property type="project" value="InterPro"/>
</dbReference>
<comment type="caution">
    <text evidence="3">The sequence shown here is derived from an EMBL/GenBank/DDBJ whole genome shotgun (WGS) entry which is preliminary data.</text>
</comment>
<dbReference type="EMBL" id="JYIX01000034">
    <property type="protein sequence ID" value="KJL33321.1"/>
    <property type="molecule type" value="Genomic_DNA"/>
</dbReference>
<evidence type="ECO:0000256" key="1">
    <source>
        <dbReference type="ARBA" id="ARBA00023239"/>
    </source>
</evidence>
<evidence type="ECO:0000259" key="2">
    <source>
        <dbReference type="Pfam" id="PF04909"/>
    </source>
</evidence>
<sequence length="324" mass="34379">MTAPVVDVHAHLWTHAYLDLLAESGVTGLDMYRALGATDEPGDLAQRFAQMGEAGIDLQILSATPLVPHLDDAAAASAAARHVNDEYARLVERHPDRFRAFLALPLPHISDALAVLDRLADEAFVGVALTTDILGAALTDPAFDPLFAALDARSATVLIHPVGADARSPLIAQRPMRWAVGAPIEDTIAMADLLLTGHLARFPHMKVIGTHLGGALPMLLPRMRAQQPWEAPDAPEAPDVAARRAWFDTVTHVNPAALRAAAEVLGADRLMLGTDYPFQSAGELLADVAQHDAVLTAAQTRTVRAGNADELFDLRWTGGAGAGA</sequence>
<dbReference type="AlphaFoldDB" id="A0A0F0LP77"/>
<gene>
    <name evidence="3" type="ORF">RS86_01981</name>
</gene>